<feature type="region of interest" description="Disordered" evidence="1">
    <location>
        <begin position="171"/>
        <end position="191"/>
    </location>
</feature>
<evidence type="ECO:0000256" key="2">
    <source>
        <dbReference type="SAM" id="SignalP"/>
    </source>
</evidence>
<evidence type="ECO:0000256" key="1">
    <source>
        <dbReference type="SAM" id="MobiDB-lite"/>
    </source>
</evidence>
<dbReference type="RefSeq" id="WP_103549555.1">
    <property type="nucleotide sequence ID" value="NZ_JBHJSK010000001.1"/>
</dbReference>
<dbReference type="OrthoDB" id="3872285at2"/>
<evidence type="ECO:0000313" key="4">
    <source>
        <dbReference type="EMBL" id="PKT72661.1"/>
    </source>
</evidence>
<accession>A0A2I0SRV9</accession>
<dbReference type="PROSITE" id="PS51257">
    <property type="entry name" value="PROKAR_LIPOPROTEIN"/>
    <property type="match status" value="1"/>
</dbReference>
<dbReference type="AlphaFoldDB" id="A0A2I0SRV9"/>
<dbReference type="EMBL" id="PJOS01000019">
    <property type="protein sequence ID" value="PKT72661.1"/>
    <property type="molecule type" value="Genomic_DNA"/>
</dbReference>
<sequence>MRATTRLAAGSAVLTLALAVSACGHTDVQPHRAASTTGSASPAGCRTASLTWTLVLLPERTGGRRDARLTAANKAPEACLFAGYPGFSVHNGKANSIEGTGHGHPKSFTLRKGTGVTVDLRYTPRGAKGAGDYCVTENEALVSAPHNPDSDRVNVPVVETRHKAAEIDACGDSISMSPPRYTPAPASAARR</sequence>
<name>A0A2I0SRV9_9ACTN</name>
<reference evidence="4 5" key="1">
    <citation type="submission" date="2017-12" db="EMBL/GenBank/DDBJ databases">
        <title>Streptomyces populusis sp. nov., a novel endophytic actinobacterium isolated from stems of Populus adenopoda Maxim.</title>
        <authorList>
            <person name="Wang Z."/>
        </authorList>
    </citation>
    <scope>NUCLEOTIDE SEQUENCE [LARGE SCALE GENOMIC DNA]</scope>
    <source>
        <strain evidence="4 5">A249</strain>
    </source>
</reference>
<keyword evidence="5" id="KW-1185">Reference proteome</keyword>
<proteinExistence type="predicted"/>
<protein>
    <recommendedName>
        <fullName evidence="3">DUF4232 domain-containing protein</fullName>
    </recommendedName>
</protein>
<feature type="domain" description="DUF4232" evidence="3">
    <location>
        <begin position="45"/>
        <end position="173"/>
    </location>
</feature>
<evidence type="ECO:0000313" key="5">
    <source>
        <dbReference type="Proteomes" id="UP000236178"/>
    </source>
</evidence>
<feature type="chain" id="PRO_5039106124" description="DUF4232 domain-containing protein" evidence="2">
    <location>
        <begin position="23"/>
        <end position="191"/>
    </location>
</feature>
<comment type="caution">
    <text evidence="4">The sequence shown here is derived from an EMBL/GenBank/DDBJ whole genome shotgun (WGS) entry which is preliminary data.</text>
</comment>
<keyword evidence="2" id="KW-0732">Signal</keyword>
<dbReference type="Pfam" id="PF14016">
    <property type="entry name" value="DUF4232"/>
    <property type="match status" value="1"/>
</dbReference>
<dbReference type="Proteomes" id="UP000236178">
    <property type="component" value="Unassembled WGS sequence"/>
</dbReference>
<feature type="signal peptide" evidence="2">
    <location>
        <begin position="1"/>
        <end position="22"/>
    </location>
</feature>
<dbReference type="InterPro" id="IPR025326">
    <property type="entry name" value="DUF4232"/>
</dbReference>
<evidence type="ECO:0000259" key="3">
    <source>
        <dbReference type="Pfam" id="PF14016"/>
    </source>
</evidence>
<gene>
    <name evidence="4" type="ORF">CW362_12885</name>
</gene>
<organism evidence="4 5">
    <name type="scientific">Streptomyces populi</name>
    <dbReference type="NCBI Taxonomy" id="2058924"/>
    <lineage>
        <taxon>Bacteria</taxon>
        <taxon>Bacillati</taxon>
        <taxon>Actinomycetota</taxon>
        <taxon>Actinomycetes</taxon>
        <taxon>Kitasatosporales</taxon>
        <taxon>Streptomycetaceae</taxon>
        <taxon>Streptomyces</taxon>
    </lineage>
</organism>